<proteinExistence type="predicted"/>
<dbReference type="EMBL" id="JBAHYK010002428">
    <property type="protein sequence ID" value="KAL0565084.1"/>
    <property type="molecule type" value="Genomic_DNA"/>
</dbReference>
<evidence type="ECO:0000313" key="2">
    <source>
        <dbReference type="Proteomes" id="UP001465976"/>
    </source>
</evidence>
<gene>
    <name evidence="1" type="ORF">V5O48_016948</name>
</gene>
<organism evidence="1 2">
    <name type="scientific">Marasmius crinis-equi</name>
    <dbReference type="NCBI Taxonomy" id="585013"/>
    <lineage>
        <taxon>Eukaryota</taxon>
        <taxon>Fungi</taxon>
        <taxon>Dikarya</taxon>
        <taxon>Basidiomycota</taxon>
        <taxon>Agaricomycotina</taxon>
        <taxon>Agaricomycetes</taxon>
        <taxon>Agaricomycetidae</taxon>
        <taxon>Agaricales</taxon>
        <taxon>Marasmiineae</taxon>
        <taxon>Marasmiaceae</taxon>
        <taxon>Marasmius</taxon>
    </lineage>
</organism>
<dbReference type="Proteomes" id="UP001465976">
    <property type="component" value="Unassembled WGS sequence"/>
</dbReference>
<sequence>MEFTLDNLDDEVKKELISLQKILANRADLESLLELKGDEAQWKLDMLQLVLRALDPVY</sequence>
<keyword evidence="2" id="KW-1185">Reference proteome</keyword>
<accession>A0ABR3EQD4</accession>
<protein>
    <submittedName>
        <fullName evidence="1">Uncharacterized protein</fullName>
    </submittedName>
</protein>
<reference evidence="1 2" key="1">
    <citation type="submission" date="2024-02" db="EMBL/GenBank/DDBJ databases">
        <title>A draft genome for the cacao thread blight pathogen Marasmius crinis-equi.</title>
        <authorList>
            <person name="Cohen S.P."/>
            <person name="Baruah I.K."/>
            <person name="Amoako-Attah I."/>
            <person name="Bukari Y."/>
            <person name="Meinhardt L.W."/>
            <person name="Bailey B.A."/>
        </authorList>
    </citation>
    <scope>NUCLEOTIDE SEQUENCE [LARGE SCALE GENOMIC DNA]</scope>
    <source>
        <strain evidence="1 2">GH-76</strain>
    </source>
</reference>
<name>A0ABR3EQD4_9AGAR</name>
<comment type="caution">
    <text evidence="1">The sequence shown here is derived from an EMBL/GenBank/DDBJ whole genome shotgun (WGS) entry which is preliminary data.</text>
</comment>
<evidence type="ECO:0000313" key="1">
    <source>
        <dbReference type="EMBL" id="KAL0565084.1"/>
    </source>
</evidence>